<dbReference type="Proteomes" id="UP000288805">
    <property type="component" value="Unassembled WGS sequence"/>
</dbReference>
<dbReference type="AlphaFoldDB" id="A0A438BM09"/>
<comment type="caution">
    <text evidence="1">The sequence shown here is derived from an EMBL/GenBank/DDBJ whole genome shotgun (WGS) entry which is preliminary data.</text>
</comment>
<name>A0A438BM09_VITVI</name>
<sequence length="139" mass="15612">MSLMTLYFLDEINEHETFVEIRDIVDGAMPHDEFTDEMLTISLSQIKEIFQLELASPFYLCRVSVIEIAEEILTALAPESTKDAIVVDDLFDGLLAYLIDQRVSPATGDAEVVDFGIVDQPRELRIGLDLSTDERDGLT</sequence>
<evidence type="ECO:0000313" key="1">
    <source>
        <dbReference type="EMBL" id="RVW12006.1"/>
    </source>
</evidence>
<proteinExistence type="predicted"/>
<evidence type="ECO:0000313" key="2">
    <source>
        <dbReference type="Proteomes" id="UP000288805"/>
    </source>
</evidence>
<reference evidence="1 2" key="1">
    <citation type="journal article" date="2018" name="PLoS Genet.">
        <title>Population sequencing reveals clonal diversity and ancestral inbreeding in the grapevine cultivar Chardonnay.</title>
        <authorList>
            <person name="Roach M.J."/>
            <person name="Johnson D.L."/>
            <person name="Bohlmann J."/>
            <person name="van Vuuren H.J."/>
            <person name="Jones S.J."/>
            <person name="Pretorius I.S."/>
            <person name="Schmidt S.A."/>
            <person name="Borneman A.R."/>
        </authorList>
    </citation>
    <scope>NUCLEOTIDE SEQUENCE [LARGE SCALE GENOMIC DNA]</scope>
    <source>
        <strain evidence="2">cv. Chardonnay</strain>
        <tissue evidence="1">Leaf</tissue>
    </source>
</reference>
<gene>
    <name evidence="1" type="ORF">CK203_087243</name>
</gene>
<organism evidence="1 2">
    <name type="scientific">Vitis vinifera</name>
    <name type="common">Grape</name>
    <dbReference type="NCBI Taxonomy" id="29760"/>
    <lineage>
        <taxon>Eukaryota</taxon>
        <taxon>Viridiplantae</taxon>
        <taxon>Streptophyta</taxon>
        <taxon>Embryophyta</taxon>
        <taxon>Tracheophyta</taxon>
        <taxon>Spermatophyta</taxon>
        <taxon>Magnoliopsida</taxon>
        <taxon>eudicotyledons</taxon>
        <taxon>Gunneridae</taxon>
        <taxon>Pentapetalae</taxon>
        <taxon>rosids</taxon>
        <taxon>Vitales</taxon>
        <taxon>Vitaceae</taxon>
        <taxon>Viteae</taxon>
        <taxon>Vitis</taxon>
    </lineage>
</organism>
<dbReference type="EMBL" id="QGNW01002723">
    <property type="protein sequence ID" value="RVW12006.1"/>
    <property type="molecule type" value="Genomic_DNA"/>
</dbReference>
<accession>A0A438BM09</accession>
<protein>
    <submittedName>
        <fullName evidence="1">Uncharacterized protein</fullName>
    </submittedName>
</protein>